<dbReference type="InterPro" id="IPR050873">
    <property type="entry name" value="V-ATPase_V0D/AC39_subunit"/>
</dbReference>
<dbReference type="Pfam" id="PF01992">
    <property type="entry name" value="vATP-synt_AC39"/>
    <property type="match status" value="1"/>
</dbReference>
<comment type="caution">
    <text evidence="3">The sequence shown here is derived from an EMBL/GenBank/DDBJ whole genome shotgun (WGS) entry which is preliminary data.</text>
</comment>
<keyword evidence="2" id="KW-0406">Ion transport</keyword>
<keyword evidence="4" id="KW-1185">Reference proteome</keyword>
<evidence type="ECO:0000313" key="3">
    <source>
        <dbReference type="EMBL" id="VFB15772.1"/>
    </source>
</evidence>
<evidence type="ECO:0000313" key="4">
    <source>
        <dbReference type="Proteomes" id="UP000377798"/>
    </source>
</evidence>
<dbReference type="Proteomes" id="UP000377798">
    <property type="component" value="Unassembled WGS sequence"/>
</dbReference>
<gene>
    <name evidence="3" type="ORF">NCTC13150_00276</name>
</gene>
<name>A0A8H2M5Z1_9FIRM</name>
<dbReference type="GO" id="GO:0046961">
    <property type="term" value="F:proton-transporting ATPase activity, rotational mechanism"/>
    <property type="evidence" value="ECO:0007669"/>
    <property type="project" value="InterPro"/>
</dbReference>
<protein>
    <submittedName>
        <fullName evidence="3">V-type ATP synthase subunit C</fullName>
    </submittedName>
</protein>
<dbReference type="SUPFAM" id="SSF103486">
    <property type="entry name" value="V-type ATP synthase subunit C"/>
    <property type="match status" value="1"/>
</dbReference>
<keyword evidence="1" id="KW-0813">Transport</keyword>
<accession>A0A8H2M5Z1</accession>
<evidence type="ECO:0000256" key="2">
    <source>
        <dbReference type="ARBA" id="ARBA00023065"/>
    </source>
</evidence>
<dbReference type="AlphaFoldDB" id="A0A8H2M5Z1"/>
<dbReference type="InterPro" id="IPR044911">
    <property type="entry name" value="V-type_ATPase_csu/dsu_dom_3"/>
</dbReference>
<dbReference type="InterPro" id="IPR002843">
    <property type="entry name" value="ATPase_V0-cplx_csu/dsu"/>
</dbReference>
<dbReference type="Gene3D" id="1.10.132.50">
    <property type="entry name" value="ATP synthase (C/AC39) subunit, domain 3"/>
    <property type="match status" value="3"/>
</dbReference>
<evidence type="ECO:0000256" key="1">
    <source>
        <dbReference type="ARBA" id="ARBA00022448"/>
    </source>
</evidence>
<organism evidence="3 4">
    <name type="scientific">Urinicoccus massiliensis</name>
    <dbReference type="NCBI Taxonomy" id="1723382"/>
    <lineage>
        <taxon>Bacteria</taxon>
        <taxon>Bacillati</taxon>
        <taxon>Bacillota</taxon>
        <taxon>Tissierellia</taxon>
        <taxon>Tissierellales</taxon>
        <taxon>Peptoniphilaceae</taxon>
        <taxon>Urinicoccus</taxon>
    </lineage>
</organism>
<dbReference type="InterPro" id="IPR036079">
    <property type="entry name" value="ATPase_csu/dsu_sf"/>
</dbReference>
<proteinExistence type="predicted"/>
<sequence length="349" mass="41653">MQTMINKFAALNAKIDHMYGQFLKDDDILLLAGKQDLEDVFRRVNDYGFLAEFDAFENVYDAQDVLKAYEGGQVNKLTHFLTGPYKEFMQAYTRSEEMNRLKLVLRCLRFHKNVGDLTFNQLVLGKQKIQLKNETIAQFVDRLKMTKYYRILKPYQNEEEDVILFYMEMNLDKLYYQDLLGATAKFSKENKDWFKRIFGRKIDLLNILWMARAKKYYQLLPEEIMNFCILGGDYYNYKRLSDLCYTKSEGEFLKRIAQTPYAFLFEGEDVYLYSHRRASRFLYYYCKSQIKFSKGNMGKLFCYLILLESEMNDLRILFESARFHIDTEDKLKYLTRHLGHIEGSEVNGY</sequence>
<reference evidence="3 4" key="1">
    <citation type="submission" date="2019-02" db="EMBL/GenBank/DDBJ databases">
        <authorList>
            <consortium name="Pathogen Informatics"/>
        </authorList>
    </citation>
    <scope>NUCLEOTIDE SEQUENCE [LARGE SCALE GENOMIC DNA]</scope>
    <source>
        <strain evidence="3 4">3012STDY7089603</strain>
    </source>
</reference>
<dbReference type="PANTHER" id="PTHR38682:SF1">
    <property type="entry name" value="V-TYPE ATP SYNTHASE SUBUNIT C"/>
    <property type="match status" value="1"/>
</dbReference>
<dbReference type="EMBL" id="CAACYI010000001">
    <property type="protein sequence ID" value="VFB15772.1"/>
    <property type="molecule type" value="Genomic_DNA"/>
</dbReference>
<dbReference type="PANTHER" id="PTHR38682">
    <property type="entry name" value="V-TYPE ATP SYNTHASE SUBUNIT C"/>
    <property type="match status" value="1"/>
</dbReference>